<comment type="similarity">
    <text evidence="1 8">Belongs to the GSP E family.</text>
</comment>
<dbReference type="Pfam" id="PF05157">
    <property type="entry name" value="MshEN"/>
    <property type="match status" value="1"/>
</dbReference>
<keyword evidence="4 8" id="KW-0067">ATP-binding</keyword>
<evidence type="ECO:0000256" key="5">
    <source>
        <dbReference type="ARBA" id="ARBA00022927"/>
    </source>
</evidence>
<dbReference type="SUPFAM" id="SSF52540">
    <property type="entry name" value="P-loop containing nucleoside triphosphate hydrolases"/>
    <property type="match status" value="1"/>
</dbReference>
<dbReference type="InterPro" id="IPR013369">
    <property type="entry name" value="T2SS_GspE"/>
</dbReference>
<dbReference type="NCBIfam" id="TIGR02533">
    <property type="entry name" value="type_II_gspE"/>
    <property type="match status" value="1"/>
</dbReference>
<comment type="caution">
    <text evidence="10">The sequence shown here is derived from an EMBL/GenBank/DDBJ whole genome shotgun (WGS) entry which is preliminary data.</text>
</comment>
<dbReference type="InterPro" id="IPR027417">
    <property type="entry name" value="P-loop_NTPase"/>
</dbReference>
<dbReference type="Gene3D" id="3.30.300.160">
    <property type="entry name" value="Type II secretion system, protein E, N-terminal domain"/>
    <property type="match status" value="1"/>
</dbReference>
<dbReference type="PANTHER" id="PTHR30258:SF2">
    <property type="entry name" value="COMG OPERON PROTEIN 1"/>
    <property type="match status" value="1"/>
</dbReference>
<dbReference type="EMBL" id="LAPT01000006">
    <property type="protein sequence ID" value="PXF32845.1"/>
    <property type="molecule type" value="Genomic_DNA"/>
</dbReference>
<dbReference type="CDD" id="cd01129">
    <property type="entry name" value="PulE-GspE-like"/>
    <property type="match status" value="1"/>
</dbReference>
<name>A0ABX5M1P4_9GAMM</name>
<gene>
    <name evidence="10" type="ORF">WH50_02090</name>
</gene>
<protein>
    <recommendedName>
        <fullName evidence="8">Type II secretion system protein E</fullName>
        <shortName evidence="8">T2SS protein E</shortName>
    </recommendedName>
    <alternativeName>
        <fullName evidence="8">Type II traffic warden ATPase</fullName>
    </alternativeName>
</protein>
<dbReference type="InterPro" id="IPR007831">
    <property type="entry name" value="T2SS_GspE_N"/>
</dbReference>
<keyword evidence="5 8" id="KW-0653">Protein transport</keyword>
<proteinExistence type="inferred from homology"/>
<evidence type="ECO:0000256" key="4">
    <source>
        <dbReference type="ARBA" id="ARBA00022840"/>
    </source>
</evidence>
<evidence type="ECO:0000256" key="7">
    <source>
        <dbReference type="ARBA" id="ARBA00034006"/>
    </source>
</evidence>
<dbReference type="InterPro" id="IPR037257">
    <property type="entry name" value="T2SS_E_N_sf"/>
</dbReference>
<evidence type="ECO:0000313" key="10">
    <source>
        <dbReference type="EMBL" id="PXF32845.1"/>
    </source>
</evidence>
<evidence type="ECO:0000256" key="2">
    <source>
        <dbReference type="ARBA" id="ARBA00022448"/>
    </source>
</evidence>
<comment type="catalytic activity">
    <reaction evidence="7">
        <text>ATP + H2O + cellular proteinSide 1 = ADP + phosphate + cellular proteinSide 2.</text>
        <dbReference type="EC" id="7.4.2.8"/>
    </reaction>
</comment>
<dbReference type="Gene3D" id="3.40.50.300">
    <property type="entry name" value="P-loop containing nucleotide triphosphate hydrolases"/>
    <property type="match status" value="1"/>
</dbReference>
<evidence type="ECO:0000256" key="1">
    <source>
        <dbReference type="ARBA" id="ARBA00006611"/>
    </source>
</evidence>
<dbReference type="SUPFAM" id="SSF160246">
    <property type="entry name" value="EspE N-terminal domain-like"/>
    <property type="match status" value="1"/>
</dbReference>
<feature type="domain" description="Bacterial type II secretion system protein E" evidence="9">
    <location>
        <begin position="386"/>
        <end position="400"/>
    </location>
</feature>
<comment type="function">
    <text evidence="8">ATPase component of the type II secretion system required for the energy-dependent secretion of extracellular factors such as proteases and toxins from the periplasm. Acts as a molecular motor to provide the energy that is required for assembly of the pseudopilus and the extrusion of substrates generated in the cytoplasm.</text>
</comment>
<dbReference type="Gene3D" id="1.10.40.70">
    <property type="match status" value="1"/>
</dbReference>
<dbReference type="Gene3D" id="3.30.450.90">
    <property type="match status" value="1"/>
</dbReference>
<evidence type="ECO:0000256" key="6">
    <source>
        <dbReference type="ARBA" id="ARBA00022967"/>
    </source>
</evidence>
<evidence type="ECO:0000256" key="8">
    <source>
        <dbReference type="RuleBase" id="RU366070"/>
    </source>
</evidence>
<dbReference type="PANTHER" id="PTHR30258">
    <property type="entry name" value="TYPE II SECRETION SYSTEM PROTEIN GSPE-RELATED"/>
    <property type="match status" value="1"/>
</dbReference>
<comment type="subcellular location">
    <subcellularLocation>
        <location evidence="8">Cell inner membrane</location>
    </subcellularLocation>
</comment>
<dbReference type="SMART" id="SM00382">
    <property type="entry name" value="AAA"/>
    <property type="match status" value="1"/>
</dbReference>
<keyword evidence="2 8" id="KW-0813">Transport</keyword>
<evidence type="ECO:0000313" key="11">
    <source>
        <dbReference type="Proteomes" id="UP000248090"/>
    </source>
</evidence>
<evidence type="ECO:0000256" key="3">
    <source>
        <dbReference type="ARBA" id="ARBA00022741"/>
    </source>
</evidence>
<dbReference type="PROSITE" id="PS00662">
    <property type="entry name" value="T2SP_E"/>
    <property type="match status" value="1"/>
</dbReference>
<dbReference type="Proteomes" id="UP000248090">
    <property type="component" value="Unassembled WGS sequence"/>
</dbReference>
<dbReference type="Pfam" id="PF00437">
    <property type="entry name" value="T2SSE"/>
    <property type="match status" value="1"/>
</dbReference>
<evidence type="ECO:0000259" key="9">
    <source>
        <dbReference type="PROSITE" id="PS00662"/>
    </source>
</evidence>
<reference evidence="10 11" key="1">
    <citation type="submission" date="2015-03" db="EMBL/GenBank/DDBJ databases">
        <authorList>
            <person name="Krishnan R."/>
            <person name="Midha S."/>
            <person name="Patil P.B."/>
            <person name="Rameshkumar N."/>
        </authorList>
    </citation>
    <scope>NUCLEOTIDE SEQUENCE [LARGE SCALE GENOMIC DNA]</scope>
    <source>
        <strain evidence="10 11">L1E11</strain>
    </source>
</reference>
<dbReference type="InterPro" id="IPR003593">
    <property type="entry name" value="AAA+_ATPase"/>
</dbReference>
<keyword evidence="11" id="KW-1185">Reference proteome</keyword>
<organism evidence="10 11">
    <name type="scientific">Pokkaliibacter plantistimulans</name>
    <dbReference type="NCBI Taxonomy" id="1635171"/>
    <lineage>
        <taxon>Bacteria</taxon>
        <taxon>Pseudomonadati</taxon>
        <taxon>Pseudomonadota</taxon>
        <taxon>Gammaproteobacteria</taxon>
        <taxon>Oceanospirillales</taxon>
        <taxon>Balneatrichaceae</taxon>
        <taxon>Pokkaliibacter</taxon>
    </lineage>
</organism>
<keyword evidence="3 8" id="KW-0547">Nucleotide-binding</keyword>
<keyword evidence="6" id="KW-1278">Translocase</keyword>
<dbReference type="InterPro" id="IPR001482">
    <property type="entry name" value="T2SS/T4SS_dom"/>
</dbReference>
<accession>A0ABX5M1P4</accession>
<sequence>MLRMELANIIKPDDLERAQRLYNPVSDGRFSAFLVRLGLVSERDLAEHFAAQYQLPRWQGDEAQLALLDVAALPEVSLRFLRQHKVFPYGWQSAAEREATQGEPLPLLQVVLADPEDRYVVDALSYACEAQVAVSIGLASDIDELLERYYGQGRSAMGSLVESIGESGDVVEDVEHLKDLASEAPVIRLVNLLIQRAVERRASDIHIEPFENRLKVRYRVDGVLQDSEAPPVSSTAAVISRIKIMARLNIAERRLPQDGRIMMRVQGQELDLRVSTVPTSFGESVVMRLLQRETVRFDFASLGMDEATRARFRQLLDRPHGVVLVTGPTGSGKTTTLYTALSALNTSERKIITVEDPVEYQLEGINQIQVKPAIGLDFAQALRSIVRQDPDVIMIGEMRDLETCRIAIQSALTGHLVLSTLHTNSAAASITRLLDMGVEDYLLVSTINAILAQRLVRRLDPALSEAYEPLPEVTERYQLQRYAHGQPIRLYRPRAGLAAGEGYLGRCAITELLVLSDSLRKLVMQRADASLLEQEARRQGMLTLYEDGLRLALQGVTTLDEVLRITYDGSEG</sequence>